<dbReference type="GO" id="GO:0070967">
    <property type="term" value="F:coenzyme F420 binding"/>
    <property type="evidence" value="ECO:0007669"/>
    <property type="project" value="TreeGrafter"/>
</dbReference>
<evidence type="ECO:0000256" key="1">
    <source>
        <dbReference type="ARBA" id="ARBA00008710"/>
    </source>
</evidence>
<dbReference type="InterPro" id="IPR012349">
    <property type="entry name" value="Split_barrel_FMN-bd"/>
</dbReference>
<keyword evidence="5" id="KW-1185">Reference proteome</keyword>
<proteinExistence type="inferred from homology"/>
<comment type="catalytic activity">
    <reaction evidence="3">
        <text>oxidized coenzyme F420-(gamma-L-Glu)(n) + a quinol + H(+) = reduced coenzyme F420-(gamma-L-Glu)(n) + a quinone</text>
        <dbReference type="Rhea" id="RHEA:39663"/>
        <dbReference type="Rhea" id="RHEA-COMP:12939"/>
        <dbReference type="Rhea" id="RHEA-COMP:14378"/>
        <dbReference type="ChEBI" id="CHEBI:15378"/>
        <dbReference type="ChEBI" id="CHEBI:24646"/>
        <dbReference type="ChEBI" id="CHEBI:132124"/>
        <dbReference type="ChEBI" id="CHEBI:133980"/>
        <dbReference type="ChEBI" id="CHEBI:139511"/>
    </reaction>
</comment>
<protein>
    <submittedName>
        <fullName evidence="4">Deazaflavin-dependent nitroreductase family protein</fullName>
    </submittedName>
</protein>
<dbReference type="PANTHER" id="PTHR39428">
    <property type="entry name" value="F420H(2)-DEPENDENT QUINONE REDUCTASE RV1261C"/>
    <property type="match status" value="1"/>
</dbReference>
<dbReference type="GO" id="GO:0005886">
    <property type="term" value="C:plasma membrane"/>
    <property type="evidence" value="ECO:0007669"/>
    <property type="project" value="TreeGrafter"/>
</dbReference>
<dbReference type="PANTHER" id="PTHR39428:SF1">
    <property type="entry name" value="F420H(2)-DEPENDENT QUINONE REDUCTASE RV1261C"/>
    <property type="match status" value="1"/>
</dbReference>
<dbReference type="AlphaFoldDB" id="A0A0U1DEF0"/>
<evidence type="ECO:0000313" key="5">
    <source>
        <dbReference type="Proteomes" id="UP000199601"/>
    </source>
</evidence>
<dbReference type="GO" id="GO:0016491">
    <property type="term" value="F:oxidoreductase activity"/>
    <property type="evidence" value="ECO:0007669"/>
    <property type="project" value="UniProtKB-KW"/>
</dbReference>
<dbReference type="InterPro" id="IPR004378">
    <property type="entry name" value="F420H2_quin_Rdtase"/>
</dbReference>
<sequence length="195" mass="21548">MGRLWRVFRWIIQLGELTLSHPGSVHNGTMPGQSFEDANAFHRMMRRFASTPVGAALLRPTAHHLDRLITRVSGGRSSFAGLATGIPVVMLTTTGAKSGEPRTVAVYGIPHPDGLALIASNFGGAKHPSWYHNLKAHPEATVTIGRDTWHATARLATPGERDEIWAKGLELYPGWRKYEVRAGKRHIEAFVLERE</sequence>
<name>A0A0U1DEF0_9MYCO</name>
<gene>
    <name evidence="4" type="ORF">BN000_02780</name>
</gene>
<dbReference type="EMBL" id="CTEC01000001">
    <property type="protein sequence ID" value="CQD13006.1"/>
    <property type="molecule type" value="Genomic_DNA"/>
</dbReference>
<evidence type="ECO:0000313" key="4">
    <source>
        <dbReference type="EMBL" id="CQD13006.1"/>
    </source>
</evidence>
<dbReference type="Gene3D" id="2.30.110.10">
    <property type="entry name" value="Electron Transport, Fmn-binding Protein, Chain A"/>
    <property type="match status" value="1"/>
</dbReference>
<evidence type="ECO:0000256" key="2">
    <source>
        <dbReference type="ARBA" id="ARBA00023002"/>
    </source>
</evidence>
<evidence type="ECO:0000256" key="3">
    <source>
        <dbReference type="ARBA" id="ARBA00049106"/>
    </source>
</evidence>
<accession>A0A0U1DEF0</accession>
<organism evidence="4 5">
    <name type="scientific">Mycobacterium europaeum</name>
    <dbReference type="NCBI Taxonomy" id="761804"/>
    <lineage>
        <taxon>Bacteria</taxon>
        <taxon>Bacillati</taxon>
        <taxon>Actinomycetota</taxon>
        <taxon>Actinomycetes</taxon>
        <taxon>Mycobacteriales</taxon>
        <taxon>Mycobacteriaceae</taxon>
        <taxon>Mycobacterium</taxon>
        <taxon>Mycobacterium simiae complex</taxon>
    </lineage>
</organism>
<dbReference type="SUPFAM" id="SSF50475">
    <property type="entry name" value="FMN-binding split barrel"/>
    <property type="match status" value="1"/>
</dbReference>
<comment type="similarity">
    <text evidence="1">Belongs to the F420H(2)-dependent quinone reductase family.</text>
</comment>
<keyword evidence="2" id="KW-0560">Oxidoreductase</keyword>
<dbReference type="Proteomes" id="UP000199601">
    <property type="component" value="Unassembled WGS sequence"/>
</dbReference>
<dbReference type="Pfam" id="PF04075">
    <property type="entry name" value="F420H2_quin_red"/>
    <property type="match status" value="1"/>
</dbReference>
<dbReference type="NCBIfam" id="TIGR00026">
    <property type="entry name" value="hi_GC_TIGR00026"/>
    <property type="match status" value="1"/>
</dbReference>
<reference evidence="5" key="1">
    <citation type="submission" date="2015-03" db="EMBL/GenBank/DDBJ databases">
        <authorList>
            <person name="Urmite Genomes"/>
        </authorList>
    </citation>
    <scope>NUCLEOTIDE SEQUENCE [LARGE SCALE GENOMIC DNA]</scope>
    <source>
        <strain evidence="5">CSUR P1344</strain>
    </source>
</reference>